<evidence type="ECO:0000256" key="3">
    <source>
        <dbReference type="ARBA" id="ARBA00022630"/>
    </source>
</evidence>
<comment type="cofactor">
    <cofactor evidence="1">
        <name>FAD</name>
        <dbReference type="ChEBI" id="CHEBI:57692"/>
    </cofactor>
</comment>
<dbReference type="InterPro" id="IPR055060">
    <property type="entry name" value="ACOX_C_alpha1"/>
</dbReference>
<feature type="domain" description="Acyl-CoA oxidase C-terminal" evidence="6">
    <location>
        <begin position="477"/>
        <end position="586"/>
    </location>
</feature>
<evidence type="ECO:0000313" key="9">
    <source>
        <dbReference type="Proteomes" id="UP001165135"/>
    </source>
</evidence>
<dbReference type="PIRSF" id="PIRSF000168">
    <property type="entry name" value="Acyl-CoA_oxidase"/>
    <property type="match status" value="1"/>
</dbReference>
<reference evidence="8" key="1">
    <citation type="submission" date="2023-03" db="EMBL/GenBank/DDBJ databases">
        <title>Actinoallomurus iriomotensis NBRC 103681.</title>
        <authorList>
            <person name="Ichikawa N."/>
            <person name="Sato H."/>
            <person name="Tonouchi N."/>
        </authorList>
    </citation>
    <scope>NUCLEOTIDE SEQUENCE</scope>
    <source>
        <strain evidence="8">NBRC 103681</strain>
    </source>
</reference>
<protein>
    <submittedName>
        <fullName evidence="8">Acyl-CoA oxidase</fullName>
    </submittedName>
</protein>
<keyword evidence="4" id="KW-0274">FAD</keyword>
<dbReference type="InterPro" id="IPR002655">
    <property type="entry name" value="Acyl-CoA_oxidase_C"/>
</dbReference>
<comment type="caution">
    <text evidence="8">The sequence shown here is derived from an EMBL/GenBank/DDBJ whole genome shotgun (WGS) entry which is preliminary data.</text>
</comment>
<dbReference type="EMBL" id="BSTJ01000004">
    <property type="protein sequence ID" value="GLY75289.1"/>
    <property type="molecule type" value="Genomic_DNA"/>
</dbReference>
<keyword evidence="3" id="KW-0285">Flavoprotein</keyword>
<comment type="similarity">
    <text evidence="2">Belongs to the acyl-CoA oxidase family.</text>
</comment>
<sequence length="624" mass="67358">MLAMPIPTPADPVPSTTAALTDALFAGRFDAVHAPWRALSDDASFRYPADAGPEERVAGSYRRLRLINQTLDSVEELVDDVEALAALHEWLCPTEGGLATFAGIHYNLFLGSLLDHDADDRRDLTPFLTMRHTGIFLCTEVGHGNDAARLETTATYDPSTGGFVLHTPTPAARKFMPNAGTAGGPKTGLVAARLIHRGKDQGVFLFLTPLTDDRGALPGVRIRRLPDKIGYAVDHCLTSFDHVRLPPHAFLAGEHGRLAADGAFTSSVDKHRLRFLRSIDRVTPGKLHMSAGAVGLTRTALTIAVRYAHTRRTTGLLGGQSVPLFDHGSHRTRLLDALADTYAVTLLHRAVLSQWVRGGAAGRADDDRLVAIAKAWITWRGRAVAVECRERCGAQGVLPLNGIAELPDFYTAGITAEGDNLVIWGKAAGELLARELPAPAATAPDGRRLDDPEFLQALLGDLEYIWHQRASARWIQASSTTPLDRWNAAVGPALEMTSAHAECQAARSLLSAATRSGHHEARTLLLAVHRLFVLGCLARHAGDLLAEGRITADHVRELPDAAEAARAELAPHALTLVDALAVSPKLLDRFPIARTDFLAAFDRVTRHARTESPDERGDIDVPAP</sequence>
<dbReference type="Gene3D" id="2.40.110.10">
    <property type="entry name" value="Butyryl-CoA Dehydrogenase, subunit A, domain 2"/>
    <property type="match status" value="1"/>
</dbReference>
<keyword evidence="5" id="KW-0560">Oxidoreductase</keyword>
<dbReference type="Gene3D" id="1.20.140.10">
    <property type="entry name" value="Butyryl-CoA Dehydrogenase, subunit A, domain 3"/>
    <property type="match status" value="2"/>
</dbReference>
<evidence type="ECO:0000259" key="6">
    <source>
        <dbReference type="Pfam" id="PF01756"/>
    </source>
</evidence>
<evidence type="ECO:0000256" key="1">
    <source>
        <dbReference type="ARBA" id="ARBA00001974"/>
    </source>
</evidence>
<dbReference type="GO" id="GO:0071949">
    <property type="term" value="F:FAD binding"/>
    <property type="evidence" value="ECO:0007669"/>
    <property type="project" value="InterPro"/>
</dbReference>
<dbReference type="AlphaFoldDB" id="A0A9W6RGA2"/>
<name>A0A9W6RGA2_9ACTN</name>
<dbReference type="GO" id="GO:0003997">
    <property type="term" value="F:acyl-CoA oxidase activity"/>
    <property type="evidence" value="ECO:0007669"/>
    <property type="project" value="InterPro"/>
</dbReference>
<proteinExistence type="inferred from homology"/>
<evidence type="ECO:0000256" key="5">
    <source>
        <dbReference type="ARBA" id="ARBA00023002"/>
    </source>
</evidence>
<evidence type="ECO:0000313" key="8">
    <source>
        <dbReference type="EMBL" id="GLY75289.1"/>
    </source>
</evidence>
<dbReference type="PANTHER" id="PTHR10909">
    <property type="entry name" value="ELECTRON TRANSPORT OXIDOREDUCTASE"/>
    <property type="match status" value="1"/>
</dbReference>
<feature type="domain" description="Acyl-CoA oxidase C-alpha1" evidence="7">
    <location>
        <begin position="286"/>
        <end position="430"/>
    </location>
</feature>
<dbReference type="Proteomes" id="UP001165135">
    <property type="component" value="Unassembled WGS sequence"/>
</dbReference>
<dbReference type="PANTHER" id="PTHR10909:SF382">
    <property type="entry name" value="ACYL-COENZYME A OXIDASE"/>
    <property type="match status" value="1"/>
</dbReference>
<dbReference type="InterPro" id="IPR046373">
    <property type="entry name" value="Acyl-CoA_Oxase/DH_mid-dom_sf"/>
</dbReference>
<evidence type="ECO:0000256" key="4">
    <source>
        <dbReference type="ARBA" id="ARBA00022827"/>
    </source>
</evidence>
<gene>
    <name evidence="8" type="ORF">Airi01_035560</name>
</gene>
<dbReference type="GO" id="GO:0005504">
    <property type="term" value="F:fatty acid binding"/>
    <property type="evidence" value="ECO:0007669"/>
    <property type="project" value="TreeGrafter"/>
</dbReference>
<evidence type="ECO:0000259" key="7">
    <source>
        <dbReference type="Pfam" id="PF22924"/>
    </source>
</evidence>
<dbReference type="InterPro" id="IPR009100">
    <property type="entry name" value="AcylCoA_DH/oxidase_NM_dom_sf"/>
</dbReference>
<dbReference type="GO" id="GO:0055088">
    <property type="term" value="P:lipid homeostasis"/>
    <property type="evidence" value="ECO:0007669"/>
    <property type="project" value="TreeGrafter"/>
</dbReference>
<dbReference type="Pfam" id="PF22924">
    <property type="entry name" value="ACOX_C_alpha1"/>
    <property type="match status" value="1"/>
</dbReference>
<organism evidence="8 9">
    <name type="scientific">Actinoallomurus iriomotensis</name>
    <dbReference type="NCBI Taxonomy" id="478107"/>
    <lineage>
        <taxon>Bacteria</taxon>
        <taxon>Bacillati</taxon>
        <taxon>Actinomycetota</taxon>
        <taxon>Actinomycetes</taxon>
        <taxon>Streptosporangiales</taxon>
        <taxon>Thermomonosporaceae</taxon>
        <taxon>Actinoallomurus</taxon>
    </lineage>
</organism>
<dbReference type="GO" id="GO:0033540">
    <property type="term" value="P:fatty acid beta-oxidation using acyl-CoA oxidase"/>
    <property type="evidence" value="ECO:0007669"/>
    <property type="project" value="TreeGrafter"/>
</dbReference>
<dbReference type="InterPro" id="IPR036250">
    <property type="entry name" value="AcylCo_DH-like_C"/>
</dbReference>
<dbReference type="SUPFAM" id="SSF56645">
    <property type="entry name" value="Acyl-CoA dehydrogenase NM domain-like"/>
    <property type="match status" value="1"/>
</dbReference>
<evidence type="ECO:0000256" key="2">
    <source>
        <dbReference type="ARBA" id="ARBA00006288"/>
    </source>
</evidence>
<accession>A0A9W6RGA2</accession>
<dbReference type="Pfam" id="PF01756">
    <property type="entry name" value="ACOX"/>
    <property type="match status" value="1"/>
</dbReference>
<dbReference type="InterPro" id="IPR012258">
    <property type="entry name" value="Acyl-CoA_oxidase"/>
</dbReference>
<dbReference type="SUPFAM" id="SSF47203">
    <property type="entry name" value="Acyl-CoA dehydrogenase C-terminal domain-like"/>
    <property type="match status" value="2"/>
</dbReference>